<protein>
    <submittedName>
        <fullName evidence="1">Uncharacterized protein</fullName>
    </submittedName>
</protein>
<sequence length="66" mass="7629">MNFDLFVLAWMSVAVVACQRCSLPVACQRVLYILPPGFVPIYFLLRVFKVFSKGLQRPFKDHLEPL</sequence>
<dbReference type="AlphaFoldDB" id="A0A2M6URW8"/>
<evidence type="ECO:0000313" key="1">
    <source>
        <dbReference type="EMBL" id="PIT68913.1"/>
    </source>
</evidence>
<dbReference type="EMBL" id="NJGE01000010">
    <property type="protein sequence ID" value="PIT68913.1"/>
    <property type="molecule type" value="Genomic_DNA"/>
</dbReference>
<accession>A0A2M6URW8</accession>
<comment type="caution">
    <text evidence="1">The sequence shown here is derived from an EMBL/GenBank/DDBJ whole genome shotgun (WGS) entry which is preliminary data.</text>
</comment>
<gene>
    <name evidence="1" type="ORF">CER18_05055</name>
</gene>
<dbReference type="STRING" id="85701.BM1374166_01315"/>
<evidence type="ECO:0000313" key="2">
    <source>
        <dbReference type="Proteomes" id="UP000229839"/>
    </source>
</evidence>
<reference evidence="1 2" key="1">
    <citation type="submission" date="2017-06" db="EMBL/GenBank/DDBJ databases">
        <title>Draft genome of Bartonella tribocorum strain L103, isolated from a rodent in Laos.</title>
        <authorList>
            <person name="Hadjadj L."/>
            <person name="Jiyipong T."/>
            <person name="Morand S."/>
            <person name="Diene S.M."/>
            <person name="Rolain J.-M."/>
        </authorList>
    </citation>
    <scope>NUCLEOTIDE SEQUENCE [LARGE SCALE GENOMIC DNA]</scope>
    <source>
        <strain evidence="1 2">L103</strain>
    </source>
</reference>
<dbReference type="Proteomes" id="UP000229839">
    <property type="component" value="Unassembled WGS sequence"/>
</dbReference>
<organism evidence="1 2">
    <name type="scientific">Bartonella tribocorum</name>
    <dbReference type="NCBI Taxonomy" id="85701"/>
    <lineage>
        <taxon>Bacteria</taxon>
        <taxon>Pseudomonadati</taxon>
        <taxon>Pseudomonadota</taxon>
        <taxon>Alphaproteobacteria</taxon>
        <taxon>Hyphomicrobiales</taxon>
        <taxon>Bartonellaceae</taxon>
        <taxon>Bartonella</taxon>
    </lineage>
</organism>
<name>A0A2M6URW8_9HYPH</name>
<proteinExistence type="predicted"/>